<dbReference type="PANTHER" id="PTHR37489">
    <property type="entry name" value="DUF3500 DOMAIN-CONTAINING PROTEIN"/>
    <property type="match status" value="1"/>
</dbReference>
<dbReference type="AlphaFoldDB" id="D3UA05"/>
<proteinExistence type="predicted"/>
<feature type="region of interest" description="Disordered" evidence="1">
    <location>
        <begin position="1"/>
        <end position="26"/>
    </location>
</feature>
<feature type="region of interest" description="Disordered" evidence="1">
    <location>
        <begin position="43"/>
        <end position="74"/>
    </location>
</feature>
<sequence>MLVAGLGVRQDPTAPRRGRSPSPARRWRRVRARQLLRRLPQHTRRHRDLGAAVRRPSPRGRPHLRRRTPDRCHTRVPRHRAVPVLHPARHPDQPERAEQQALSALLQSLDASQAAAGLRERHDDLLLGPHRDWKFPRKSEGIAAHDLTAAQRDLLVAAIARYVGDLPEADARRFLDRYRAELPDTHVGFTGSTLLTDPGDYVRIDGPSVWIEFSMHDGIVLADPHPHAVWRDKHTDYGGLKP</sequence>
<protein>
    <recommendedName>
        <fullName evidence="3">DUF3500 domain-containing protein</fullName>
    </recommendedName>
</protein>
<reference evidence="2" key="1">
    <citation type="journal article" date="2010" name="Mol. Biosyst.">
        <title>Cloning, sequencing and characterization of the biosynthetic gene cluster of sanglifehrin A, a potent cyclophilin inhibitor.</title>
        <authorList>
            <person name="Qu X."/>
            <person name="Jiang N."/>
            <person name="Xu F."/>
            <person name="Shao L."/>
            <person name="Tang G."/>
            <person name="Wilkinson B."/>
            <person name="Liu W."/>
        </authorList>
    </citation>
    <scope>NUCLEOTIDE SEQUENCE</scope>
    <source>
        <strain evidence="2">DSM 9954</strain>
    </source>
</reference>
<name>D3UA05_9ACTN</name>
<evidence type="ECO:0000256" key="1">
    <source>
        <dbReference type="SAM" id="MobiDB-lite"/>
    </source>
</evidence>
<feature type="compositionally biased region" description="Basic residues" evidence="1">
    <location>
        <begin position="56"/>
        <end position="66"/>
    </location>
</feature>
<dbReference type="Pfam" id="PF12006">
    <property type="entry name" value="DUF3500"/>
    <property type="match status" value="1"/>
</dbReference>
<dbReference type="EMBL" id="FJ809786">
    <property type="protein sequence ID" value="ACY06307.1"/>
    <property type="molecule type" value="Genomic_DNA"/>
</dbReference>
<evidence type="ECO:0000313" key="2">
    <source>
        <dbReference type="EMBL" id="ACY06307.1"/>
    </source>
</evidence>
<evidence type="ECO:0008006" key="3">
    <source>
        <dbReference type="Google" id="ProtNLM"/>
    </source>
</evidence>
<feature type="compositionally biased region" description="Low complexity" evidence="1">
    <location>
        <begin position="12"/>
        <end position="24"/>
    </location>
</feature>
<dbReference type="InterPro" id="IPR021889">
    <property type="entry name" value="DUF3500"/>
</dbReference>
<dbReference type="PANTHER" id="PTHR37489:SF1">
    <property type="entry name" value="DUF3500 DOMAIN-CONTAINING PROTEIN"/>
    <property type="match status" value="1"/>
</dbReference>
<organism evidence="2">
    <name type="scientific">Streptomyces flaveolus</name>
    <dbReference type="NCBI Taxonomy" id="67297"/>
    <lineage>
        <taxon>Bacteria</taxon>
        <taxon>Bacillati</taxon>
        <taxon>Actinomycetota</taxon>
        <taxon>Actinomycetes</taxon>
        <taxon>Kitasatosporales</taxon>
        <taxon>Streptomycetaceae</taxon>
        <taxon>Streptomyces</taxon>
    </lineage>
</organism>
<accession>D3UA05</accession>